<feature type="chain" id="PRO_5002046290" evidence="1">
    <location>
        <begin position="19"/>
        <end position="29"/>
    </location>
</feature>
<organism evidence="2">
    <name type="scientific">Arundo donax</name>
    <name type="common">Giant reed</name>
    <name type="synonym">Donax arundinaceus</name>
    <dbReference type="NCBI Taxonomy" id="35708"/>
    <lineage>
        <taxon>Eukaryota</taxon>
        <taxon>Viridiplantae</taxon>
        <taxon>Streptophyta</taxon>
        <taxon>Embryophyta</taxon>
        <taxon>Tracheophyta</taxon>
        <taxon>Spermatophyta</taxon>
        <taxon>Magnoliopsida</taxon>
        <taxon>Liliopsida</taxon>
        <taxon>Poales</taxon>
        <taxon>Poaceae</taxon>
        <taxon>PACMAD clade</taxon>
        <taxon>Arundinoideae</taxon>
        <taxon>Arundineae</taxon>
        <taxon>Arundo</taxon>
    </lineage>
</organism>
<keyword evidence="1" id="KW-0732">Signal</keyword>
<dbReference type="AlphaFoldDB" id="A0A0A9GI44"/>
<feature type="signal peptide" evidence="1">
    <location>
        <begin position="1"/>
        <end position="18"/>
    </location>
</feature>
<dbReference type="EMBL" id="GBRH01173774">
    <property type="protein sequence ID" value="JAE24122.1"/>
    <property type="molecule type" value="Transcribed_RNA"/>
</dbReference>
<evidence type="ECO:0000313" key="2">
    <source>
        <dbReference type="EMBL" id="JAE24122.1"/>
    </source>
</evidence>
<evidence type="ECO:0000256" key="1">
    <source>
        <dbReference type="SAM" id="SignalP"/>
    </source>
</evidence>
<reference evidence="2" key="1">
    <citation type="submission" date="2014-09" db="EMBL/GenBank/DDBJ databases">
        <authorList>
            <person name="Magalhaes I.L.F."/>
            <person name="Oliveira U."/>
            <person name="Santos F.R."/>
            <person name="Vidigal T.H.D.A."/>
            <person name="Brescovit A.D."/>
            <person name="Santos A.J."/>
        </authorList>
    </citation>
    <scope>NUCLEOTIDE SEQUENCE</scope>
    <source>
        <tissue evidence="2">Shoot tissue taken approximately 20 cm above the soil surface</tissue>
    </source>
</reference>
<reference evidence="2" key="2">
    <citation type="journal article" date="2015" name="Data Brief">
        <title>Shoot transcriptome of the giant reed, Arundo donax.</title>
        <authorList>
            <person name="Barrero R.A."/>
            <person name="Guerrero F.D."/>
            <person name="Moolhuijzen P."/>
            <person name="Goolsby J.A."/>
            <person name="Tidwell J."/>
            <person name="Bellgard S.E."/>
            <person name="Bellgard M.I."/>
        </authorList>
    </citation>
    <scope>NUCLEOTIDE SEQUENCE</scope>
    <source>
        <tissue evidence="2">Shoot tissue taken approximately 20 cm above the soil surface</tissue>
    </source>
</reference>
<accession>A0A0A9GI44</accession>
<sequence>MLQTFLLLGLLLTHAGLKQNLIWKSQPKT</sequence>
<name>A0A0A9GI44_ARUDO</name>
<protein>
    <submittedName>
        <fullName evidence="2">Uncharacterized protein</fullName>
    </submittedName>
</protein>
<proteinExistence type="predicted"/>